<evidence type="ECO:0000259" key="1">
    <source>
        <dbReference type="Pfam" id="PF09794"/>
    </source>
</evidence>
<dbReference type="VEuPathDB" id="AmoebaDB:EHI7A_011040"/>
<comment type="caution">
    <text evidence="2">The sequence shown here is derived from an EMBL/GenBank/DDBJ whole genome shotgun (WGS) entry which is preliminary data.</text>
</comment>
<evidence type="ECO:0000313" key="3">
    <source>
        <dbReference type="Proteomes" id="UP000078387"/>
    </source>
</evidence>
<dbReference type="PANTHER" id="PTHR31017:SF1">
    <property type="entry name" value="LATE SECRETORY PATHWAY PROTEIN AVL9 HOMOLOG"/>
    <property type="match status" value="1"/>
</dbReference>
<evidence type="ECO:0000313" key="2">
    <source>
        <dbReference type="EMBL" id="GAT94672.1"/>
    </source>
</evidence>
<dbReference type="VEuPathDB" id="AmoebaDB:EHI_024390"/>
<reference evidence="2 3" key="1">
    <citation type="submission" date="2016-05" db="EMBL/GenBank/DDBJ databases">
        <title>First whole genome sequencing of Entamoeba histolytica HM1:IMSS-clone-6.</title>
        <authorList>
            <person name="Mukherjee Avik.K."/>
            <person name="Izumyama S."/>
            <person name="Nakada-Tsukui K."/>
            <person name="Nozaki T."/>
        </authorList>
    </citation>
    <scope>NUCLEOTIDE SEQUENCE [LARGE SCALE GENOMIC DNA]</scope>
    <source>
        <strain evidence="2 3">HM1:IMSS clone 6</strain>
    </source>
</reference>
<dbReference type="VEuPathDB" id="AmoebaDB:EHI8A_008050"/>
<dbReference type="EMBL" id="BDEQ01000001">
    <property type="protein sequence ID" value="GAT94672.1"/>
    <property type="molecule type" value="Genomic_DNA"/>
</dbReference>
<dbReference type="Proteomes" id="UP000078387">
    <property type="component" value="Unassembled WGS sequence"/>
</dbReference>
<dbReference type="VEuPathDB" id="AmoebaDB:EHI5A_023030"/>
<dbReference type="GO" id="GO:0005737">
    <property type="term" value="C:cytoplasm"/>
    <property type="evidence" value="ECO:0007669"/>
    <property type="project" value="TreeGrafter"/>
</dbReference>
<accession>A0A5K1VQU9</accession>
<dbReference type="InterPro" id="IPR051731">
    <property type="entry name" value="DENND11/AVL9_GEFs"/>
</dbReference>
<dbReference type="Pfam" id="PF09794">
    <property type="entry name" value="Avl9"/>
    <property type="match status" value="1"/>
</dbReference>
<dbReference type="VEuPathDB" id="AmoebaDB:KM1_025720"/>
<dbReference type="PANTHER" id="PTHR31017">
    <property type="entry name" value="LATE SECRETORY PATHWAY PROTEIN AVL9-RELATED"/>
    <property type="match status" value="1"/>
</dbReference>
<dbReference type="AlphaFoldDB" id="A0A5K1VQU9"/>
<dbReference type="OMA" id="SHWVITI"/>
<feature type="domain" description="AVL9/DENND6" evidence="1">
    <location>
        <begin position="56"/>
        <end position="193"/>
    </location>
</feature>
<dbReference type="InterPro" id="IPR018307">
    <property type="entry name" value="ABL9/DENND6_dom"/>
</dbReference>
<gene>
    <name evidence="2" type="ORF">CL6EHI_024390</name>
</gene>
<sequence>MTVNHIILCSDKRGIIITYPLFPEGGYNYNSIPHICFGDCPGKYNYFTVPCFSINPPLYGIAWFNKYNYSQYLPGPENPREDEQIALCMITSSPYLHLFLQRFKPLADLYFIQNSFINNSLIQTIFKTLNCSMNDPIYTLPDPCSLINTCGKDILFLIKMLLLKCKICVNNKVSSDINSEWVLALLSFIPGALFPATDKLKSIGFVTQTKQSILHCPLSELELIESVEVFGGTHPIFREMAEIDCVVTEKGVTVNGKYKKLLGLTKADKTFTQQLLNASHSMNYDLSIDLILQYIIGLISVAVKSRGRWIDSPDVMNYGSSFVEEFKKTEFFKSLPSKIEINANHPAKILNTFIDFNPYKKSTTVKVNTISGTAFPLYKKYLHSNQS</sequence>
<organism evidence="2 3">
    <name type="scientific">Entamoeba histolytica</name>
    <dbReference type="NCBI Taxonomy" id="5759"/>
    <lineage>
        <taxon>Eukaryota</taxon>
        <taxon>Amoebozoa</taxon>
        <taxon>Evosea</taxon>
        <taxon>Archamoebae</taxon>
        <taxon>Mastigamoebida</taxon>
        <taxon>Entamoebidae</taxon>
        <taxon>Entamoeba</taxon>
    </lineage>
</organism>
<name>A0A5K1VQU9_ENTHI</name>
<protein>
    <recommendedName>
        <fullName evidence="1">AVL9/DENND6 domain-containing protein</fullName>
    </recommendedName>
</protein>
<proteinExistence type="predicted"/>